<comment type="caution">
    <text evidence="1">The sequence shown here is derived from an EMBL/GenBank/DDBJ whole genome shotgun (WGS) entry which is preliminary data.</text>
</comment>
<reference evidence="1" key="2">
    <citation type="journal article" date="2022" name="Res Sq">
        <title>Comparative Genomics Reveals Insights into the Divergent Evolution of Astigmatic Mites and Household Pest Adaptations.</title>
        <authorList>
            <person name="Xiong Q."/>
            <person name="Wan A.T.-Y."/>
            <person name="Liu X.-Y."/>
            <person name="Fung C.S.-H."/>
            <person name="Xiao X."/>
            <person name="Malainual N."/>
            <person name="Hou J."/>
            <person name="Wang L."/>
            <person name="Wang M."/>
            <person name="Yang K."/>
            <person name="Cui Y."/>
            <person name="Leung E."/>
            <person name="Nong W."/>
            <person name="Shin S.-K."/>
            <person name="Au S."/>
            <person name="Jeong K.Y."/>
            <person name="Chew F.T."/>
            <person name="Hui J."/>
            <person name="Leung T.F."/>
            <person name="Tungtrongchitr A."/>
            <person name="Zhong N."/>
            <person name="Liu Z."/>
            <person name="Tsui S."/>
        </authorList>
    </citation>
    <scope>NUCLEOTIDE SEQUENCE</scope>
    <source>
        <strain evidence="1">Derf</strain>
        <tissue evidence="1">Whole organism</tissue>
    </source>
</reference>
<dbReference type="Proteomes" id="UP000790347">
    <property type="component" value="Unassembled WGS sequence"/>
</dbReference>
<gene>
    <name evidence="1" type="ORF">DERF_001143</name>
</gene>
<protein>
    <submittedName>
        <fullName evidence="1">Uncharacterized protein</fullName>
    </submittedName>
</protein>
<name>A0A922IBN6_DERFA</name>
<evidence type="ECO:0000313" key="2">
    <source>
        <dbReference type="Proteomes" id="UP000790347"/>
    </source>
</evidence>
<organism evidence="1 2">
    <name type="scientific">Dermatophagoides farinae</name>
    <name type="common">American house dust mite</name>
    <dbReference type="NCBI Taxonomy" id="6954"/>
    <lineage>
        <taxon>Eukaryota</taxon>
        <taxon>Metazoa</taxon>
        <taxon>Ecdysozoa</taxon>
        <taxon>Arthropoda</taxon>
        <taxon>Chelicerata</taxon>
        <taxon>Arachnida</taxon>
        <taxon>Acari</taxon>
        <taxon>Acariformes</taxon>
        <taxon>Sarcoptiformes</taxon>
        <taxon>Astigmata</taxon>
        <taxon>Psoroptidia</taxon>
        <taxon>Analgoidea</taxon>
        <taxon>Pyroglyphidae</taxon>
        <taxon>Dermatophagoidinae</taxon>
        <taxon>Dermatophagoides</taxon>
    </lineage>
</organism>
<proteinExistence type="predicted"/>
<dbReference type="EMBL" id="ASGP02000001">
    <property type="protein sequence ID" value="KAH9527100.1"/>
    <property type="molecule type" value="Genomic_DNA"/>
</dbReference>
<dbReference type="AlphaFoldDB" id="A0A922IBN6"/>
<sequence length="60" mass="7076">MSQNCVVFFCCCFVGCRHFFLSKNLIIISSIITVHNHFHRKYSLINYSQQIITIMFSTLK</sequence>
<accession>A0A922IBN6</accession>
<reference evidence="1" key="1">
    <citation type="submission" date="2013-05" db="EMBL/GenBank/DDBJ databases">
        <authorList>
            <person name="Yim A.K.Y."/>
            <person name="Chan T.F."/>
            <person name="Ji K.M."/>
            <person name="Liu X.Y."/>
            <person name="Zhou J.W."/>
            <person name="Li R.Q."/>
            <person name="Yang K.Y."/>
            <person name="Li J."/>
            <person name="Li M."/>
            <person name="Law P.T.W."/>
            <person name="Wu Y.L."/>
            <person name="Cai Z.L."/>
            <person name="Qin H."/>
            <person name="Bao Y."/>
            <person name="Leung R.K.K."/>
            <person name="Ng P.K.S."/>
            <person name="Zou J."/>
            <person name="Zhong X.J."/>
            <person name="Ran P.X."/>
            <person name="Zhong N.S."/>
            <person name="Liu Z.G."/>
            <person name="Tsui S.K.W."/>
        </authorList>
    </citation>
    <scope>NUCLEOTIDE SEQUENCE</scope>
    <source>
        <strain evidence="1">Derf</strain>
        <tissue evidence="1">Whole organism</tissue>
    </source>
</reference>
<keyword evidence="2" id="KW-1185">Reference proteome</keyword>
<evidence type="ECO:0000313" key="1">
    <source>
        <dbReference type="EMBL" id="KAH9527100.1"/>
    </source>
</evidence>